<dbReference type="EMBL" id="QASA01000001">
    <property type="protein sequence ID" value="RDC62992.1"/>
    <property type="molecule type" value="Genomic_DNA"/>
</dbReference>
<name>A0A369QEY4_9BACT</name>
<keyword evidence="1" id="KW-1133">Transmembrane helix</keyword>
<evidence type="ECO:0000313" key="2">
    <source>
        <dbReference type="EMBL" id="RDC62992.1"/>
    </source>
</evidence>
<comment type="caution">
    <text evidence="2">The sequence shown here is derived from an EMBL/GenBank/DDBJ whole genome shotgun (WGS) entry which is preliminary data.</text>
</comment>
<feature type="transmembrane region" description="Helical" evidence="1">
    <location>
        <begin position="31"/>
        <end position="50"/>
    </location>
</feature>
<accession>A0A369QEY4</accession>
<evidence type="ECO:0008006" key="4">
    <source>
        <dbReference type="Google" id="ProtNLM"/>
    </source>
</evidence>
<dbReference type="Proteomes" id="UP000253919">
    <property type="component" value="Unassembled WGS sequence"/>
</dbReference>
<protein>
    <recommendedName>
        <fullName evidence="4">Low affinity iron permease family protein</fullName>
    </recommendedName>
</protein>
<dbReference type="AlphaFoldDB" id="A0A369QEY4"/>
<dbReference type="InterPro" id="IPR007251">
    <property type="entry name" value="Iron_permease_Fet4"/>
</dbReference>
<keyword evidence="3" id="KW-1185">Reference proteome</keyword>
<reference evidence="2 3" key="1">
    <citation type="submission" date="2018-04" db="EMBL/GenBank/DDBJ databases">
        <title>Adhaeribacter sp. HMF7616 genome sequencing and assembly.</title>
        <authorList>
            <person name="Kang H."/>
            <person name="Kang J."/>
            <person name="Cha I."/>
            <person name="Kim H."/>
            <person name="Joh K."/>
        </authorList>
    </citation>
    <scope>NUCLEOTIDE SEQUENCE [LARGE SCALE GENOMIC DNA]</scope>
    <source>
        <strain evidence="2 3">HMF7616</strain>
    </source>
</reference>
<sequence length="73" mass="8221">MKIAEDKRPSKFAVFFENFAGKITWASGKPVSFLAAFGFVLIWGITGPLFHFSDTWQLVINTVTSIVTFLMVF</sequence>
<keyword evidence="1" id="KW-0472">Membrane</keyword>
<organism evidence="2 3">
    <name type="scientific">Adhaeribacter pallidiroseus</name>
    <dbReference type="NCBI Taxonomy" id="2072847"/>
    <lineage>
        <taxon>Bacteria</taxon>
        <taxon>Pseudomonadati</taxon>
        <taxon>Bacteroidota</taxon>
        <taxon>Cytophagia</taxon>
        <taxon>Cytophagales</taxon>
        <taxon>Hymenobacteraceae</taxon>
        <taxon>Adhaeribacter</taxon>
    </lineage>
</organism>
<evidence type="ECO:0000313" key="3">
    <source>
        <dbReference type="Proteomes" id="UP000253919"/>
    </source>
</evidence>
<dbReference type="Pfam" id="PF04120">
    <property type="entry name" value="Iron_permease"/>
    <property type="match status" value="1"/>
</dbReference>
<proteinExistence type="predicted"/>
<evidence type="ECO:0000256" key="1">
    <source>
        <dbReference type="SAM" id="Phobius"/>
    </source>
</evidence>
<dbReference type="GO" id="GO:0055085">
    <property type="term" value="P:transmembrane transport"/>
    <property type="evidence" value="ECO:0007669"/>
    <property type="project" value="InterPro"/>
</dbReference>
<keyword evidence="1" id="KW-0812">Transmembrane</keyword>
<gene>
    <name evidence="2" type="ORF">AHMF7616_01591</name>
</gene>